<organism evidence="2">
    <name type="scientific">marine metagenome</name>
    <dbReference type="NCBI Taxonomy" id="408172"/>
    <lineage>
        <taxon>unclassified sequences</taxon>
        <taxon>metagenomes</taxon>
        <taxon>ecological metagenomes</taxon>
    </lineage>
</organism>
<dbReference type="InterPro" id="IPR036412">
    <property type="entry name" value="HAD-like_sf"/>
</dbReference>
<dbReference type="InterPro" id="IPR023214">
    <property type="entry name" value="HAD_sf"/>
</dbReference>
<dbReference type="AlphaFoldDB" id="A0A383ASW9"/>
<dbReference type="EMBL" id="UINC01194507">
    <property type="protein sequence ID" value="SVE10620.1"/>
    <property type="molecule type" value="Genomic_DNA"/>
</dbReference>
<dbReference type="Pfam" id="PF13242">
    <property type="entry name" value="Hydrolase_like"/>
    <property type="match status" value="1"/>
</dbReference>
<reference evidence="2" key="1">
    <citation type="submission" date="2018-05" db="EMBL/GenBank/DDBJ databases">
        <authorList>
            <person name="Lanie J.A."/>
            <person name="Ng W.-L."/>
            <person name="Kazmierczak K.M."/>
            <person name="Andrzejewski T.M."/>
            <person name="Davidsen T.M."/>
            <person name="Wayne K.J."/>
            <person name="Tettelin H."/>
            <person name="Glass J.I."/>
            <person name="Rusch D."/>
            <person name="Podicherti R."/>
            <person name="Tsui H.-C.T."/>
            <person name="Winkler M.E."/>
        </authorList>
    </citation>
    <scope>NUCLEOTIDE SEQUENCE</scope>
</reference>
<evidence type="ECO:0000313" key="2">
    <source>
        <dbReference type="EMBL" id="SVE10620.1"/>
    </source>
</evidence>
<name>A0A383ASW9_9ZZZZ</name>
<feature type="non-terminal residue" evidence="2">
    <location>
        <position position="1"/>
    </location>
</feature>
<evidence type="ECO:0008006" key="3">
    <source>
        <dbReference type="Google" id="ProtNLM"/>
    </source>
</evidence>
<proteinExistence type="predicted"/>
<dbReference type="SUPFAM" id="SSF56784">
    <property type="entry name" value="HAD-like"/>
    <property type="match status" value="1"/>
</dbReference>
<dbReference type="PANTHER" id="PTHR43316">
    <property type="entry name" value="HYDROLASE, HALOACID DELAHOGENASE-RELATED"/>
    <property type="match status" value="1"/>
</dbReference>
<dbReference type="InterPro" id="IPR051540">
    <property type="entry name" value="S-2-haloacid_dehalogenase"/>
</dbReference>
<dbReference type="PANTHER" id="PTHR43316:SF3">
    <property type="entry name" value="HALOACID DEHALOGENASE, TYPE II (AFU_ORTHOLOGUE AFUA_2G07750)-RELATED"/>
    <property type="match status" value="1"/>
</dbReference>
<accession>A0A383ASW9</accession>
<dbReference type="GO" id="GO:0016787">
    <property type="term" value="F:hydrolase activity"/>
    <property type="evidence" value="ECO:0007669"/>
    <property type="project" value="UniProtKB-KW"/>
</dbReference>
<gene>
    <name evidence="2" type="ORF">METZ01_LOCUS463474</name>
</gene>
<dbReference type="Gene3D" id="3.40.50.1000">
    <property type="entry name" value="HAD superfamily/HAD-like"/>
    <property type="match status" value="1"/>
</dbReference>
<protein>
    <recommendedName>
        <fullName evidence="3">Haloacid dehalogenase type II</fullName>
    </recommendedName>
</protein>
<keyword evidence="1" id="KW-0378">Hydrolase</keyword>
<sequence length="81" mass="8932">YKPQPEAYSISVELLGLKPQQALMVAAHNGDLVAAAKVGLRTAFVRRPTEYGSNQKLDIEPEHKFDFVADDFLDLADQLGC</sequence>
<evidence type="ECO:0000256" key="1">
    <source>
        <dbReference type="ARBA" id="ARBA00022801"/>
    </source>
</evidence>